<dbReference type="EMBL" id="MFJC01000036">
    <property type="protein sequence ID" value="OGG08947.1"/>
    <property type="molecule type" value="Genomic_DNA"/>
</dbReference>
<evidence type="ECO:0000313" key="2">
    <source>
        <dbReference type="Proteomes" id="UP000176854"/>
    </source>
</evidence>
<dbReference type="STRING" id="1798373.A2154_03685"/>
<dbReference type="AlphaFoldDB" id="A0A1F5Z9V3"/>
<comment type="caution">
    <text evidence="1">The sequence shown here is derived from an EMBL/GenBank/DDBJ whole genome shotgun (WGS) entry which is preliminary data.</text>
</comment>
<evidence type="ECO:0000313" key="1">
    <source>
        <dbReference type="EMBL" id="OGG08947.1"/>
    </source>
</evidence>
<protein>
    <submittedName>
        <fullName evidence="1">Uncharacterized protein</fullName>
    </submittedName>
</protein>
<organism evidence="1 2">
    <name type="scientific">Candidatus Gottesmanbacteria bacterium RBG_16_43_7</name>
    <dbReference type="NCBI Taxonomy" id="1798373"/>
    <lineage>
        <taxon>Bacteria</taxon>
        <taxon>Candidatus Gottesmaniibacteriota</taxon>
    </lineage>
</organism>
<name>A0A1F5Z9V3_9BACT</name>
<accession>A0A1F5Z9V3</accession>
<sequence length="59" mass="6945">MVRDALIRCFVEAHGAVLEDFKNYGPEMTPDEFEKIKYLNPEIIAKHYREMMSLVNMLP</sequence>
<proteinExistence type="predicted"/>
<dbReference type="Proteomes" id="UP000176854">
    <property type="component" value="Unassembled WGS sequence"/>
</dbReference>
<gene>
    <name evidence="1" type="ORF">A2154_03685</name>
</gene>
<reference evidence="1 2" key="1">
    <citation type="journal article" date="2016" name="Nat. Commun.">
        <title>Thousands of microbial genomes shed light on interconnected biogeochemical processes in an aquifer system.</title>
        <authorList>
            <person name="Anantharaman K."/>
            <person name="Brown C.T."/>
            <person name="Hug L.A."/>
            <person name="Sharon I."/>
            <person name="Castelle C.J."/>
            <person name="Probst A.J."/>
            <person name="Thomas B.C."/>
            <person name="Singh A."/>
            <person name="Wilkins M.J."/>
            <person name="Karaoz U."/>
            <person name="Brodie E.L."/>
            <person name="Williams K.H."/>
            <person name="Hubbard S.S."/>
            <person name="Banfield J.F."/>
        </authorList>
    </citation>
    <scope>NUCLEOTIDE SEQUENCE [LARGE SCALE GENOMIC DNA]</scope>
</reference>